<dbReference type="InterPro" id="IPR032807">
    <property type="entry name" value="GNVR"/>
</dbReference>
<evidence type="ECO:0000259" key="16">
    <source>
        <dbReference type="Pfam" id="PF02706"/>
    </source>
</evidence>
<dbReference type="RefSeq" id="WP_024910191.1">
    <property type="nucleotide sequence ID" value="NZ_CP007044.2"/>
</dbReference>
<feature type="domain" description="Polysaccharide chain length determinant N-terminal" evidence="16">
    <location>
        <begin position="16"/>
        <end position="107"/>
    </location>
</feature>
<evidence type="ECO:0000256" key="15">
    <source>
        <dbReference type="SAM" id="Phobius"/>
    </source>
</evidence>
<keyword evidence="14" id="KW-0175">Coiled coil</keyword>
<evidence type="ECO:0000256" key="9">
    <source>
        <dbReference type="ARBA" id="ARBA00022840"/>
    </source>
</evidence>
<reference evidence="19 20" key="2">
    <citation type="submission" date="2015-03" db="EMBL/GenBank/DDBJ databases">
        <authorList>
            <person name="Chan K.-G."/>
        </authorList>
    </citation>
    <scope>NUCLEOTIDE SEQUENCE [LARGE SCALE GENOMIC DNA]</scope>
    <source>
        <strain evidence="19 20">RB-25</strain>
    </source>
</reference>
<dbReference type="Pfam" id="PF13614">
    <property type="entry name" value="AAA_31"/>
    <property type="match status" value="1"/>
</dbReference>
<evidence type="ECO:0000259" key="18">
    <source>
        <dbReference type="Pfam" id="PF13807"/>
    </source>
</evidence>
<dbReference type="InterPro" id="IPR005702">
    <property type="entry name" value="Wzc-like_C"/>
</dbReference>
<dbReference type="Pfam" id="PF02706">
    <property type="entry name" value="Wzz"/>
    <property type="match status" value="1"/>
</dbReference>
<accession>W0LE22</accession>
<comment type="similarity">
    <text evidence="2">Belongs to the etk/wzc family.</text>
</comment>
<keyword evidence="20" id="KW-1185">Reference proteome</keyword>
<keyword evidence="4" id="KW-0997">Cell inner membrane</keyword>
<dbReference type="EC" id="2.7.10.2" evidence="19"/>
<comment type="catalytic activity">
    <reaction evidence="13">
        <text>L-tyrosyl-[protein] + ATP = O-phospho-L-tyrosyl-[protein] + ADP + H(+)</text>
        <dbReference type="Rhea" id="RHEA:10596"/>
        <dbReference type="Rhea" id="RHEA-COMP:10136"/>
        <dbReference type="Rhea" id="RHEA-COMP:20101"/>
        <dbReference type="ChEBI" id="CHEBI:15378"/>
        <dbReference type="ChEBI" id="CHEBI:30616"/>
        <dbReference type="ChEBI" id="CHEBI:46858"/>
        <dbReference type="ChEBI" id="CHEBI:61978"/>
        <dbReference type="ChEBI" id="CHEBI:456216"/>
    </reaction>
</comment>
<dbReference type="PANTHER" id="PTHR32309:SF32">
    <property type="entry name" value="TYROSINE-PROTEIN KINASE ETK-RELATED"/>
    <property type="match status" value="1"/>
</dbReference>
<dbReference type="KEGG" id="sfo:Z042_22580"/>
<dbReference type="GO" id="GO:0005524">
    <property type="term" value="F:ATP binding"/>
    <property type="evidence" value="ECO:0007669"/>
    <property type="project" value="UniProtKB-KW"/>
</dbReference>
<evidence type="ECO:0000256" key="6">
    <source>
        <dbReference type="ARBA" id="ARBA00022692"/>
    </source>
</evidence>
<feature type="domain" description="Tyrosine-protein kinase G-rich" evidence="18">
    <location>
        <begin position="367"/>
        <end position="448"/>
    </location>
</feature>
<evidence type="ECO:0000256" key="14">
    <source>
        <dbReference type="SAM" id="Coils"/>
    </source>
</evidence>
<dbReference type="GO" id="GO:0042802">
    <property type="term" value="F:identical protein binding"/>
    <property type="evidence" value="ECO:0007669"/>
    <property type="project" value="UniProtKB-ARBA"/>
</dbReference>
<feature type="transmembrane region" description="Helical" evidence="15">
    <location>
        <begin position="425"/>
        <end position="445"/>
    </location>
</feature>
<keyword evidence="6 15" id="KW-0812">Transmembrane</keyword>
<evidence type="ECO:0000313" key="19">
    <source>
        <dbReference type="EMBL" id="AHG22098.2"/>
    </source>
</evidence>
<sequence>MKNRALPIVLADLDEKLDWERLIGPLWQGRWRILLATLLAAVIGVSYALLATPVYQAVTLVQVEQPKSGALLLPETPAAALGQALAAQDEIALVTSRYVVGKTVDELGLTVRTQANYFPLFGNGIARLRGDAAPVLVIAELAVPALMLGEKLTLRVLGPQRFSLSHGDQRLLSGSVGQPIQDGAWGIQVNRLHAQPGTTFIVTKVARQTAADDLRKSLNIVSAGKDSGIMSFRLENENPPLAQVILQSLTNNYRQQNIDRKTEEAQRTLAFLQQQLPTTQARLLNAENQLNQFRQQNDSVDLSLEAKSVLDTQVQLESQLNELTFREAEISKLYTYQHPAYRALLEKRATLEAEKVRLGNQVQMLPKTQQEILRLTRDVQVDQQIYLQLLNKQQEVSIAKAGTVGNIRVIDEAETTLKPVKPQKVLIVILAVLVGGVLSACVVLLRAAFHRGIDGADELEKNGINVYTTVPLSAWQQKRNRTQQRQLMKNQGERLPILALEVPGDLAVEAFRSLRTSLHFAMLEAKNNVLMVSGASPGSGKSFTCSNLAVVLAQAGQRVLLIDSDMRKGFLHRWLNVPCEAGLSDMLAGQLPHEGAIKSTDITNLDLVPRGQIPPNPSELLMHPRFAHFLSWAGQHYDLVLIDTPPVLAVTDAAIVGHHAGTTLLVVQFAVNTLKQVDTSLRRFEQNGVAIKGVILNGVVKQTAVEDRYYHFAYPSHPARHR</sequence>
<evidence type="ECO:0000259" key="17">
    <source>
        <dbReference type="Pfam" id="PF13614"/>
    </source>
</evidence>
<dbReference type="SUPFAM" id="SSF52540">
    <property type="entry name" value="P-loop containing nucleoside triphosphate hydrolases"/>
    <property type="match status" value="1"/>
</dbReference>
<evidence type="ECO:0000256" key="1">
    <source>
        <dbReference type="ARBA" id="ARBA00004429"/>
    </source>
</evidence>
<dbReference type="AlphaFoldDB" id="W0LE22"/>
<evidence type="ECO:0000256" key="8">
    <source>
        <dbReference type="ARBA" id="ARBA00022777"/>
    </source>
</evidence>
<keyword evidence="7" id="KW-0547">Nucleotide-binding</keyword>
<keyword evidence="10 15" id="KW-1133">Transmembrane helix</keyword>
<feature type="coiled-coil region" evidence="14">
    <location>
        <begin position="246"/>
        <end position="303"/>
    </location>
</feature>
<keyword evidence="8 19" id="KW-0418">Kinase</keyword>
<evidence type="ECO:0000256" key="3">
    <source>
        <dbReference type="ARBA" id="ARBA00022475"/>
    </source>
</evidence>
<dbReference type="CDD" id="cd05387">
    <property type="entry name" value="BY-kinase"/>
    <property type="match status" value="1"/>
</dbReference>
<dbReference type="PANTHER" id="PTHR32309">
    <property type="entry name" value="TYROSINE-PROTEIN KINASE"/>
    <property type="match status" value="1"/>
</dbReference>
<evidence type="ECO:0000256" key="7">
    <source>
        <dbReference type="ARBA" id="ARBA00022741"/>
    </source>
</evidence>
<dbReference type="EMBL" id="CP007044">
    <property type="protein sequence ID" value="AHG22098.2"/>
    <property type="molecule type" value="Genomic_DNA"/>
</dbReference>
<comment type="subcellular location">
    <subcellularLocation>
        <location evidence="1">Cell inner membrane</location>
        <topology evidence="1">Multi-pass membrane protein</topology>
    </subcellularLocation>
</comment>
<evidence type="ECO:0000313" key="20">
    <source>
        <dbReference type="Proteomes" id="UP000019030"/>
    </source>
</evidence>
<reference evidence="19 20" key="1">
    <citation type="submission" date="2014-01" db="EMBL/GenBank/DDBJ databases">
        <title>Isolation of Serratia multitudinisentens RB-25 from Ex-Landfill site.</title>
        <authorList>
            <person name="Robson E.H.J."/>
        </authorList>
    </citation>
    <scope>NUCLEOTIDE SEQUENCE [LARGE SCALE GENOMIC DNA]</scope>
    <source>
        <strain evidence="19 20">RB-25</strain>
    </source>
</reference>
<dbReference type="eggNOG" id="COG3206">
    <property type="taxonomic scope" value="Bacteria"/>
</dbReference>
<evidence type="ECO:0000256" key="10">
    <source>
        <dbReference type="ARBA" id="ARBA00022989"/>
    </source>
</evidence>
<dbReference type="GO" id="GO:0005886">
    <property type="term" value="C:plasma membrane"/>
    <property type="evidence" value="ECO:0007669"/>
    <property type="project" value="UniProtKB-SubCell"/>
</dbReference>
<evidence type="ECO:0000256" key="2">
    <source>
        <dbReference type="ARBA" id="ARBA00008883"/>
    </source>
</evidence>
<dbReference type="InterPro" id="IPR027417">
    <property type="entry name" value="P-loop_NTPase"/>
</dbReference>
<feature type="domain" description="AAA" evidence="17">
    <location>
        <begin position="534"/>
        <end position="668"/>
    </location>
</feature>
<dbReference type="Proteomes" id="UP000019030">
    <property type="component" value="Chromosome"/>
</dbReference>
<proteinExistence type="inferred from homology"/>
<evidence type="ECO:0000256" key="12">
    <source>
        <dbReference type="ARBA" id="ARBA00023137"/>
    </source>
</evidence>
<evidence type="ECO:0000256" key="5">
    <source>
        <dbReference type="ARBA" id="ARBA00022679"/>
    </source>
</evidence>
<keyword evidence="9" id="KW-0067">ATP-binding</keyword>
<keyword evidence="12" id="KW-0829">Tyrosine-protein kinase</keyword>
<feature type="transmembrane region" description="Helical" evidence="15">
    <location>
        <begin position="31"/>
        <end position="50"/>
    </location>
</feature>
<dbReference type="FunFam" id="3.40.50.300:FF:000527">
    <property type="entry name" value="Tyrosine-protein kinase etk"/>
    <property type="match status" value="1"/>
</dbReference>
<dbReference type="NCBIfam" id="TIGR01007">
    <property type="entry name" value="eps_fam"/>
    <property type="match status" value="1"/>
</dbReference>
<dbReference type="InterPro" id="IPR025669">
    <property type="entry name" value="AAA_dom"/>
</dbReference>
<dbReference type="Pfam" id="PF23607">
    <property type="entry name" value="WZC_N"/>
    <property type="match status" value="1"/>
</dbReference>
<dbReference type="InterPro" id="IPR050445">
    <property type="entry name" value="Bact_polysacc_biosynth/exp"/>
</dbReference>
<dbReference type="eggNOG" id="COG0489">
    <property type="taxonomic scope" value="Bacteria"/>
</dbReference>
<protein>
    <submittedName>
        <fullName evidence="19">Tyrosine protein kinase</fullName>
        <ecNumber evidence="19">2.7.10.2</ecNumber>
    </submittedName>
</protein>
<evidence type="ECO:0000256" key="11">
    <source>
        <dbReference type="ARBA" id="ARBA00023136"/>
    </source>
</evidence>
<evidence type="ECO:0000256" key="13">
    <source>
        <dbReference type="ARBA" id="ARBA00053015"/>
    </source>
</evidence>
<evidence type="ECO:0000256" key="4">
    <source>
        <dbReference type="ARBA" id="ARBA00022519"/>
    </source>
</evidence>
<organism evidence="19 20">
    <name type="scientific">Chania multitudinisentens RB-25</name>
    <dbReference type="NCBI Taxonomy" id="1441930"/>
    <lineage>
        <taxon>Bacteria</taxon>
        <taxon>Pseudomonadati</taxon>
        <taxon>Pseudomonadota</taxon>
        <taxon>Gammaproteobacteria</taxon>
        <taxon>Enterobacterales</taxon>
        <taxon>Yersiniaceae</taxon>
        <taxon>Chania</taxon>
    </lineage>
</organism>
<gene>
    <name evidence="19" type="ORF">Z042_22580</name>
</gene>
<dbReference type="InterPro" id="IPR003856">
    <property type="entry name" value="LPS_length_determ_N"/>
</dbReference>
<dbReference type="STRING" id="1441930.Z042_22580"/>
<keyword evidence="3" id="KW-1003">Cell membrane</keyword>
<dbReference type="Pfam" id="PF13807">
    <property type="entry name" value="GNVR"/>
    <property type="match status" value="1"/>
</dbReference>
<dbReference type="HOGENOM" id="CLU_009912_0_0_6"/>
<keyword evidence="5 19" id="KW-0808">Transferase</keyword>
<dbReference type="Gene3D" id="3.40.50.300">
    <property type="entry name" value="P-loop containing nucleotide triphosphate hydrolases"/>
    <property type="match status" value="1"/>
</dbReference>
<dbReference type="GO" id="GO:0004715">
    <property type="term" value="F:non-membrane spanning protein tyrosine kinase activity"/>
    <property type="evidence" value="ECO:0007669"/>
    <property type="project" value="UniProtKB-EC"/>
</dbReference>
<keyword evidence="11 15" id="KW-0472">Membrane</keyword>
<name>W0LE22_9GAMM</name>